<dbReference type="KEGG" id="same:SAMCFNEI73_pB0267"/>
<dbReference type="EMBL" id="CP013109">
    <property type="protein sequence ID" value="APG93464.1"/>
    <property type="molecule type" value="Genomic_DNA"/>
</dbReference>
<evidence type="ECO:0000256" key="1">
    <source>
        <dbReference type="SAM" id="Phobius"/>
    </source>
</evidence>
<evidence type="ECO:0000313" key="2">
    <source>
        <dbReference type="EMBL" id="APG93464.1"/>
    </source>
</evidence>
<sequence>MISGQFGIGYYTWESYTLQNYPDIIVGMILIGLIGMGSSALLKAAGAALLPWHAKEGR</sequence>
<keyword evidence="2" id="KW-0614">Plasmid</keyword>
<name>A0A1L3LTP3_9HYPH</name>
<protein>
    <submittedName>
        <fullName evidence="2">Organosulfonate ABC transporter permease protein</fullName>
    </submittedName>
</protein>
<dbReference type="Proteomes" id="UP000182306">
    <property type="component" value="Plasmid B"/>
</dbReference>
<gene>
    <name evidence="2" type="ORF">SAMCFNEI73_pB0267</name>
</gene>
<accession>A0A1L3LTP3</accession>
<keyword evidence="3" id="KW-1185">Reference proteome</keyword>
<keyword evidence="1" id="KW-0812">Transmembrane</keyword>
<feature type="transmembrane region" description="Helical" evidence="1">
    <location>
        <begin position="24"/>
        <end position="50"/>
    </location>
</feature>
<keyword evidence="1" id="KW-1133">Transmembrane helix</keyword>
<dbReference type="RefSeq" id="WP_412458395.1">
    <property type="nucleotide sequence ID" value="NZ_LNQC01000059.1"/>
</dbReference>
<keyword evidence="1" id="KW-0472">Membrane</keyword>
<reference evidence="2 3" key="1">
    <citation type="submission" date="2015-10" db="EMBL/GenBank/DDBJ databases">
        <title>Genomic differences between typical nodule nitrogen-fixing rhizobial strains and those coming from bean seeds.</title>
        <authorList>
            <person name="Peralta H."/>
            <person name="Aguilar-Vera A."/>
            <person name="Diaz R."/>
            <person name="Mora Y."/>
            <person name="Martinez-Batallar G."/>
            <person name="Salazar E."/>
            <person name="Vargas-Lagunas C."/>
            <person name="Encarnacion S."/>
            <person name="Girard L."/>
            <person name="Mora J."/>
        </authorList>
    </citation>
    <scope>NUCLEOTIDE SEQUENCE [LARGE SCALE GENOMIC DNA]</scope>
    <source>
        <strain evidence="2 3">CFNEI 73</strain>
        <plasmid evidence="2 3">B</plasmid>
    </source>
</reference>
<geneLocation type="plasmid" evidence="2 3">
    <name>B</name>
</geneLocation>
<proteinExistence type="predicted"/>
<organism evidence="2 3">
    <name type="scientific">Sinorhizobium americanum</name>
    <dbReference type="NCBI Taxonomy" id="194963"/>
    <lineage>
        <taxon>Bacteria</taxon>
        <taxon>Pseudomonadati</taxon>
        <taxon>Pseudomonadota</taxon>
        <taxon>Alphaproteobacteria</taxon>
        <taxon>Hyphomicrobiales</taxon>
        <taxon>Rhizobiaceae</taxon>
        <taxon>Sinorhizobium/Ensifer group</taxon>
        <taxon>Sinorhizobium</taxon>
    </lineage>
</organism>
<dbReference type="AlphaFoldDB" id="A0A1L3LTP3"/>
<evidence type="ECO:0000313" key="3">
    <source>
        <dbReference type="Proteomes" id="UP000182306"/>
    </source>
</evidence>